<proteinExistence type="predicted"/>
<dbReference type="RefSeq" id="XP_023172603.2">
    <property type="nucleotide sequence ID" value="XM_023316835.2"/>
</dbReference>
<reference evidence="2" key="1">
    <citation type="submission" date="2025-08" db="UniProtKB">
        <authorList>
            <consortium name="RefSeq"/>
        </authorList>
    </citation>
    <scope>IDENTIFICATION</scope>
    <source>
        <strain evidence="2">15085-1641.00</strain>
        <tissue evidence="2">Whole body</tissue>
    </source>
</reference>
<accession>A0A6J1M310</accession>
<keyword evidence="1" id="KW-1185">Reference proteome</keyword>
<dbReference type="OMA" id="KKYGPFE"/>
<name>A0A6J1M310_DROHY</name>
<organism evidence="1 2">
    <name type="scientific">Drosophila hydei</name>
    <name type="common">Fruit fly</name>
    <dbReference type="NCBI Taxonomy" id="7224"/>
    <lineage>
        <taxon>Eukaryota</taxon>
        <taxon>Metazoa</taxon>
        <taxon>Ecdysozoa</taxon>
        <taxon>Arthropoda</taxon>
        <taxon>Hexapoda</taxon>
        <taxon>Insecta</taxon>
        <taxon>Pterygota</taxon>
        <taxon>Neoptera</taxon>
        <taxon>Endopterygota</taxon>
        <taxon>Diptera</taxon>
        <taxon>Brachycera</taxon>
        <taxon>Muscomorpha</taxon>
        <taxon>Ephydroidea</taxon>
        <taxon>Drosophilidae</taxon>
        <taxon>Drosophila</taxon>
    </lineage>
</organism>
<dbReference type="OrthoDB" id="7882957at2759"/>
<dbReference type="Proteomes" id="UP000504633">
    <property type="component" value="Unplaced"/>
</dbReference>
<evidence type="ECO:0000313" key="2">
    <source>
        <dbReference type="RefSeq" id="XP_023172603.2"/>
    </source>
</evidence>
<protein>
    <submittedName>
        <fullName evidence="2">Uncharacterized protein LOC111600632 isoform X1</fullName>
    </submittedName>
</protein>
<dbReference type="KEGG" id="dhe:111600632"/>
<sequence>MFLNDIGQPLILNSKKTYGPYEQHNGPMLLTSAAFQDHIVPTSWCGRIIGSAHDVARFQGALSETSQRYEYNVLKPFEPVNITYDKAKISLTLIPAGQNEYYGPAILYYLKNDCIRSLIADNLSGYLDFIPKSGATFHRAIGNGIDVLYFDDLCYASEEDEALAQREYIYAFIQLIRPKYLYGLRQDKLPKYLLDLCA</sequence>
<dbReference type="AlphaFoldDB" id="A0A6J1M310"/>
<evidence type="ECO:0000313" key="1">
    <source>
        <dbReference type="Proteomes" id="UP000504633"/>
    </source>
</evidence>
<dbReference type="GeneID" id="111600632"/>
<gene>
    <name evidence="2" type="primary">LOC111600632</name>
</gene>